<evidence type="ECO:0000313" key="9">
    <source>
        <dbReference type="Proteomes" id="UP000293902"/>
    </source>
</evidence>
<dbReference type="PRINTS" id="PR00039">
    <property type="entry name" value="HTHLYSR"/>
</dbReference>
<dbReference type="Proteomes" id="UP000293902">
    <property type="component" value="Chromosome"/>
</dbReference>
<dbReference type="SUPFAM" id="SSF53850">
    <property type="entry name" value="Periplasmic binding protein-like II"/>
    <property type="match status" value="1"/>
</dbReference>
<accession>A0A328F6Y6</accession>
<keyword evidence="9" id="KW-1185">Reference proteome</keyword>
<dbReference type="PANTHER" id="PTHR30118">
    <property type="entry name" value="HTH-TYPE TRANSCRIPTIONAL REGULATOR LEUO-RELATED"/>
    <property type="match status" value="1"/>
</dbReference>
<dbReference type="InterPro" id="IPR000847">
    <property type="entry name" value="LysR_HTH_N"/>
</dbReference>
<keyword evidence="2" id="KW-0805">Transcription regulation</keyword>
<dbReference type="EMBL" id="CP036313">
    <property type="protein sequence ID" value="QBH14958.1"/>
    <property type="molecule type" value="Genomic_DNA"/>
</dbReference>
<dbReference type="Gene3D" id="3.40.190.10">
    <property type="entry name" value="Periplasmic binding protein-like II"/>
    <property type="match status" value="2"/>
</dbReference>
<reference evidence="7 8" key="1">
    <citation type="submission" date="2018-06" db="EMBL/GenBank/DDBJ databases">
        <title>Complete Genome Sequence of Desulfobacter hydrogenophilus (DSM3380).</title>
        <authorList>
            <person name="Marietou A."/>
            <person name="Schreiber L."/>
            <person name="Marshall I."/>
            <person name="Jorgensen B."/>
        </authorList>
    </citation>
    <scope>NUCLEOTIDE SEQUENCE [LARGE SCALE GENOMIC DNA]</scope>
    <source>
        <strain evidence="7 8">DSM 3380</strain>
    </source>
</reference>
<feature type="domain" description="HTH lysR-type" evidence="5">
    <location>
        <begin position="25"/>
        <end position="82"/>
    </location>
</feature>
<dbReference type="AlphaFoldDB" id="A0A328F6Y6"/>
<comment type="similarity">
    <text evidence="1">Belongs to the LysR transcriptional regulatory family.</text>
</comment>
<name>A0A328F6Y6_9BACT</name>
<dbReference type="SUPFAM" id="SSF46785">
    <property type="entry name" value="Winged helix' DNA-binding domain"/>
    <property type="match status" value="1"/>
</dbReference>
<organism evidence="7 8">
    <name type="scientific">Desulfobacter hydrogenophilus</name>
    <dbReference type="NCBI Taxonomy" id="2291"/>
    <lineage>
        <taxon>Bacteria</taxon>
        <taxon>Pseudomonadati</taxon>
        <taxon>Thermodesulfobacteriota</taxon>
        <taxon>Desulfobacteria</taxon>
        <taxon>Desulfobacterales</taxon>
        <taxon>Desulfobacteraceae</taxon>
        <taxon>Desulfobacter</taxon>
    </lineage>
</organism>
<evidence type="ECO:0000256" key="2">
    <source>
        <dbReference type="ARBA" id="ARBA00023015"/>
    </source>
</evidence>
<dbReference type="PANTHER" id="PTHR30118:SF6">
    <property type="entry name" value="HTH-TYPE TRANSCRIPTIONAL REGULATOR LEUO"/>
    <property type="match status" value="1"/>
</dbReference>
<protein>
    <submittedName>
        <fullName evidence="7">LysR family transcriptional regulator</fullName>
    </submittedName>
</protein>
<gene>
    <name evidence="7" type="ORF">DO021_21455</name>
    <name evidence="6" type="ORF">EYB58_19775</name>
</gene>
<keyword evidence="4" id="KW-0804">Transcription</keyword>
<evidence type="ECO:0000313" key="7">
    <source>
        <dbReference type="EMBL" id="RAL99995.1"/>
    </source>
</evidence>
<evidence type="ECO:0000259" key="5">
    <source>
        <dbReference type="PROSITE" id="PS50931"/>
    </source>
</evidence>
<dbReference type="Pfam" id="PF00126">
    <property type="entry name" value="HTH_1"/>
    <property type="match status" value="1"/>
</dbReference>
<dbReference type="GO" id="GO:0003677">
    <property type="term" value="F:DNA binding"/>
    <property type="evidence" value="ECO:0007669"/>
    <property type="project" value="UniProtKB-KW"/>
</dbReference>
<keyword evidence="3" id="KW-0238">DNA-binding</keyword>
<dbReference type="GO" id="GO:0003700">
    <property type="term" value="F:DNA-binding transcription factor activity"/>
    <property type="evidence" value="ECO:0007669"/>
    <property type="project" value="InterPro"/>
</dbReference>
<dbReference type="PROSITE" id="PS50931">
    <property type="entry name" value="HTH_LYSR"/>
    <property type="match status" value="1"/>
</dbReference>
<reference evidence="6 9" key="2">
    <citation type="submission" date="2019-02" db="EMBL/GenBank/DDBJ databases">
        <title>Complete genome sequence of Desulfobacter hydrogenophilus AcRS1.</title>
        <authorList>
            <person name="Marietou A."/>
            <person name="Lund M.B."/>
            <person name="Marshall I.P.G."/>
            <person name="Schreiber L."/>
            <person name="Jorgensen B."/>
        </authorList>
    </citation>
    <scope>NUCLEOTIDE SEQUENCE [LARGE SCALE GENOMIC DNA]</scope>
    <source>
        <strain evidence="6 9">AcRS1</strain>
    </source>
</reference>
<dbReference type="InterPro" id="IPR005119">
    <property type="entry name" value="LysR_subst-bd"/>
</dbReference>
<evidence type="ECO:0000256" key="4">
    <source>
        <dbReference type="ARBA" id="ARBA00023163"/>
    </source>
</evidence>
<evidence type="ECO:0000256" key="3">
    <source>
        <dbReference type="ARBA" id="ARBA00023125"/>
    </source>
</evidence>
<proteinExistence type="inferred from homology"/>
<dbReference type="CDD" id="cd08417">
    <property type="entry name" value="PBP2_Nitroaromatics_like"/>
    <property type="match status" value="1"/>
</dbReference>
<dbReference type="InterPro" id="IPR050389">
    <property type="entry name" value="LysR-type_TF"/>
</dbReference>
<evidence type="ECO:0000256" key="1">
    <source>
        <dbReference type="ARBA" id="ARBA00009437"/>
    </source>
</evidence>
<dbReference type="Gene3D" id="1.10.10.10">
    <property type="entry name" value="Winged helix-like DNA-binding domain superfamily/Winged helix DNA-binding domain"/>
    <property type="match status" value="1"/>
</dbReference>
<evidence type="ECO:0000313" key="6">
    <source>
        <dbReference type="EMBL" id="QBH14958.1"/>
    </source>
</evidence>
<dbReference type="Proteomes" id="UP000248798">
    <property type="component" value="Unassembled WGS sequence"/>
</dbReference>
<dbReference type="InterPro" id="IPR037402">
    <property type="entry name" value="YidZ_PBP2"/>
</dbReference>
<dbReference type="OrthoDB" id="109788at2"/>
<dbReference type="InterPro" id="IPR036390">
    <property type="entry name" value="WH_DNA-bd_sf"/>
</dbReference>
<evidence type="ECO:0000313" key="8">
    <source>
        <dbReference type="Proteomes" id="UP000248798"/>
    </source>
</evidence>
<sequence length="317" mass="36055">MRILLHLNNRYVFILYMNKIDWLSLDGKSLRVFLTVIEVGTITGAADKLGITQSAVSHTVEKLREILGDPLFIRAGRTISPTVYAEQMAEKVERILGELKGLVQISLFSPAESEIDLVIAANDFQNSLLLPLFYKQVKKKLKRFTLKVISPHLPSAELLRDKKCDLAIVGFSPDVPDIMQRVLFSMHTVVFYDPSVRDAPKDMKDYLDSGHIGLSFLQNFKGGVDDYLSTQGQRRRVEIFAPNFSSIATYLKGTDMLATLPSLMELTEMTDFAFSSLPFQFASGKMNMIWHQSYQEDEPHKWLRKEMLKVVNSILEK</sequence>
<dbReference type="EMBL" id="QLNI01000074">
    <property type="protein sequence ID" value="RAL99995.1"/>
    <property type="molecule type" value="Genomic_DNA"/>
</dbReference>
<dbReference type="InterPro" id="IPR036388">
    <property type="entry name" value="WH-like_DNA-bd_sf"/>
</dbReference>
<dbReference type="Pfam" id="PF03466">
    <property type="entry name" value="LysR_substrate"/>
    <property type="match status" value="1"/>
</dbReference>